<dbReference type="Proteomes" id="UP001190700">
    <property type="component" value="Unassembled WGS sequence"/>
</dbReference>
<comment type="caution">
    <text evidence="2">The sequence shown here is derived from an EMBL/GenBank/DDBJ whole genome shotgun (WGS) entry which is preliminary data.</text>
</comment>
<dbReference type="GO" id="GO:0004715">
    <property type="term" value="F:non-membrane spanning protein tyrosine kinase activity"/>
    <property type="evidence" value="ECO:0007669"/>
    <property type="project" value="UniProtKB-EC"/>
</dbReference>
<evidence type="ECO:0000259" key="1">
    <source>
        <dbReference type="Pfam" id="PF07647"/>
    </source>
</evidence>
<dbReference type="Pfam" id="PF07647">
    <property type="entry name" value="SAM_2"/>
    <property type="match status" value="1"/>
</dbReference>
<dbReference type="InterPro" id="IPR001660">
    <property type="entry name" value="SAM"/>
</dbReference>
<evidence type="ECO:0000313" key="3">
    <source>
        <dbReference type="Proteomes" id="UP001190700"/>
    </source>
</evidence>
<dbReference type="InterPro" id="IPR013761">
    <property type="entry name" value="SAM/pointed_sf"/>
</dbReference>
<protein>
    <recommendedName>
        <fullName evidence="1">SAM domain-containing protein</fullName>
    </recommendedName>
</protein>
<dbReference type="SUPFAM" id="SSF47769">
    <property type="entry name" value="SAM/Pointed domain"/>
    <property type="match status" value="1"/>
</dbReference>
<reference evidence="2 3" key="1">
    <citation type="journal article" date="2015" name="Genome Biol. Evol.">
        <title>Comparative Genomics of a Bacterivorous Green Alga Reveals Evolutionary Causalities and Consequences of Phago-Mixotrophic Mode of Nutrition.</title>
        <authorList>
            <person name="Burns J.A."/>
            <person name="Paasch A."/>
            <person name="Narechania A."/>
            <person name="Kim E."/>
        </authorList>
    </citation>
    <scope>NUCLEOTIDE SEQUENCE [LARGE SCALE GENOMIC DNA]</scope>
    <source>
        <strain evidence="2 3">PLY_AMNH</strain>
    </source>
</reference>
<keyword evidence="3" id="KW-1185">Reference proteome</keyword>
<proteinExistence type="predicted"/>
<name>A0AAE0BIQ2_9CHLO</name>
<accession>A0AAE0BIQ2</accession>
<gene>
    <name evidence="2" type="ORF">CYMTET_53442</name>
</gene>
<dbReference type="Gene3D" id="1.10.150.50">
    <property type="entry name" value="Transcription Factor, Ets-1"/>
    <property type="match status" value="1"/>
</dbReference>
<dbReference type="AlphaFoldDB" id="A0AAE0BIQ2"/>
<sequence>MQHREEVAIEERVKNSASVIAIITDGGGQSEVHSFLNEINLSQFADKLAELGMSTLEDLQDVNKDILAIDVGLSKLEINKFARNYAEVRPAGTPTS</sequence>
<dbReference type="EMBL" id="LGRX02035043">
    <property type="protein sequence ID" value="KAK3236419.1"/>
    <property type="molecule type" value="Genomic_DNA"/>
</dbReference>
<organism evidence="2 3">
    <name type="scientific">Cymbomonas tetramitiformis</name>
    <dbReference type="NCBI Taxonomy" id="36881"/>
    <lineage>
        <taxon>Eukaryota</taxon>
        <taxon>Viridiplantae</taxon>
        <taxon>Chlorophyta</taxon>
        <taxon>Pyramimonadophyceae</taxon>
        <taxon>Pyramimonadales</taxon>
        <taxon>Pyramimonadaceae</taxon>
        <taxon>Cymbomonas</taxon>
    </lineage>
</organism>
<dbReference type="GO" id="GO:0005524">
    <property type="term" value="F:ATP binding"/>
    <property type="evidence" value="ECO:0007669"/>
    <property type="project" value="UniProtKB-KW"/>
</dbReference>
<feature type="domain" description="SAM" evidence="1">
    <location>
        <begin position="30"/>
        <end position="76"/>
    </location>
</feature>
<evidence type="ECO:0000313" key="2">
    <source>
        <dbReference type="EMBL" id="KAK3236419.1"/>
    </source>
</evidence>